<dbReference type="EMBL" id="LGUT01000652">
    <property type="protein sequence ID" value="KOG90571.1"/>
    <property type="molecule type" value="Genomic_DNA"/>
</dbReference>
<evidence type="ECO:0000313" key="2">
    <source>
        <dbReference type="EMBL" id="KOG90571.1"/>
    </source>
</evidence>
<reference evidence="2 3" key="1">
    <citation type="submission" date="2015-07" db="EMBL/GenBank/DDBJ databases">
        <authorList>
            <person name="Ju K.-S."/>
            <person name="Doroghazi J.R."/>
            <person name="Metcalf W.W."/>
        </authorList>
    </citation>
    <scope>NUCLEOTIDE SEQUENCE [LARGE SCALE GENOMIC DNA]</scope>
    <source>
        <strain evidence="2 3">NRRL B-3589</strain>
    </source>
</reference>
<comment type="caution">
    <text evidence="2">The sequence shown here is derived from an EMBL/GenBank/DDBJ whole genome shotgun (WGS) entry which is preliminary data.</text>
</comment>
<proteinExistence type="predicted"/>
<feature type="region of interest" description="Disordered" evidence="1">
    <location>
        <begin position="72"/>
        <end position="96"/>
    </location>
</feature>
<protein>
    <submittedName>
        <fullName evidence="2">Uncharacterized protein</fullName>
    </submittedName>
</protein>
<name>A0ABR5JAV1_9ACTN</name>
<organism evidence="2 3">
    <name type="scientific">Streptomyces varsoviensis</name>
    <dbReference type="NCBI Taxonomy" id="67373"/>
    <lineage>
        <taxon>Bacteria</taxon>
        <taxon>Bacillati</taxon>
        <taxon>Actinomycetota</taxon>
        <taxon>Actinomycetes</taxon>
        <taxon>Kitasatosporales</taxon>
        <taxon>Streptomycetaceae</taxon>
        <taxon>Streptomyces</taxon>
    </lineage>
</organism>
<evidence type="ECO:0000256" key="1">
    <source>
        <dbReference type="SAM" id="MobiDB-lite"/>
    </source>
</evidence>
<sequence length="96" mass="10041">MVVAADGQFDEDLAAVADDCGSRPGSGIAYAQAFLELSKLGQMIAETIQPSGTGYDIILTSPLTQHPVAVGSLHDDTNPRAGFDPMNTFTPFGRQG</sequence>
<accession>A0ABR5JAV1</accession>
<keyword evidence="3" id="KW-1185">Reference proteome</keyword>
<gene>
    <name evidence="2" type="ORF">ADK38_07975</name>
</gene>
<dbReference type="Proteomes" id="UP000037020">
    <property type="component" value="Unassembled WGS sequence"/>
</dbReference>
<dbReference type="RefSeq" id="WP_030890176.1">
    <property type="nucleotide sequence ID" value="NZ_JBIRHZ010000006.1"/>
</dbReference>
<evidence type="ECO:0000313" key="3">
    <source>
        <dbReference type="Proteomes" id="UP000037020"/>
    </source>
</evidence>